<dbReference type="Gene3D" id="1.10.287.950">
    <property type="entry name" value="Methyl-accepting chemotaxis protein"/>
    <property type="match status" value="1"/>
</dbReference>
<evidence type="ECO:0000313" key="1">
    <source>
        <dbReference type="EMBL" id="MPN13573.1"/>
    </source>
</evidence>
<name>A0A645FMZ6_9ZZZZ</name>
<proteinExistence type="predicted"/>
<sequence>MAEKIAIITESSRKQFEVTEQMQQAMNELSETTQNNAISVEEASNDIVSQVKNFDNISNQISQVEEIAKSLESEASKFTI</sequence>
<reference evidence="1" key="1">
    <citation type="submission" date="2019-08" db="EMBL/GenBank/DDBJ databases">
        <authorList>
            <person name="Kucharzyk K."/>
            <person name="Murdoch R.W."/>
            <person name="Higgins S."/>
            <person name="Loffler F."/>
        </authorList>
    </citation>
    <scope>NUCLEOTIDE SEQUENCE</scope>
</reference>
<dbReference type="AlphaFoldDB" id="A0A645FMZ6"/>
<dbReference type="SUPFAM" id="SSF58104">
    <property type="entry name" value="Methyl-accepting chemotaxis protein (MCP) signaling domain"/>
    <property type="match status" value="1"/>
</dbReference>
<dbReference type="EMBL" id="VSSQ01060077">
    <property type="protein sequence ID" value="MPN13573.1"/>
    <property type="molecule type" value="Genomic_DNA"/>
</dbReference>
<protein>
    <submittedName>
        <fullName evidence="1">Uncharacterized protein</fullName>
    </submittedName>
</protein>
<organism evidence="1">
    <name type="scientific">bioreactor metagenome</name>
    <dbReference type="NCBI Taxonomy" id="1076179"/>
    <lineage>
        <taxon>unclassified sequences</taxon>
        <taxon>metagenomes</taxon>
        <taxon>ecological metagenomes</taxon>
    </lineage>
</organism>
<comment type="caution">
    <text evidence="1">The sequence shown here is derived from an EMBL/GenBank/DDBJ whole genome shotgun (WGS) entry which is preliminary data.</text>
</comment>
<accession>A0A645FMZ6</accession>
<gene>
    <name evidence="1" type="ORF">SDC9_160895</name>
</gene>